<dbReference type="EMBL" id="JBFRUW010000104">
    <property type="protein sequence ID" value="MFA0570650.1"/>
    <property type="molecule type" value="Genomic_DNA"/>
</dbReference>
<evidence type="ECO:0000313" key="1">
    <source>
        <dbReference type="EMBL" id="MFA0570650.1"/>
    </source>
</evidence>
<evidence type="ECO:0000313" key="2">
    <source>
        <dbReference type="Proteomes" id="UP001570417"/>
    </source>
</evidence>
<keyword evidence="2" id="KW-1185">Reference proteome</keyword>
<comment type="caution">
    <text evidence="1">The sequence shown here is derived from an EMBL/GenBank/DDBJ whole genome shotgun (WGS) entry which is preliminary data.</text>
</comment>
<sequence>MKIPTKDWFRPRTYLHFDLPINVKKASKIVYNPDLVAKHAFYPLINYTIEINKIGKDPIKKTVIHRPPKPRPISYPAHVDSHIYAYYSKLLNLEYEKKVRSNGLHDSILAFRSLGKSNIDFAFDAFNEIKKQVNVVQLH</sequence>
<reference evidence="1 2" key="1">
    <citation type="journal article" date="2024" name="ISME J.">
        <title>Tailless and filamentous prophages are predominant in marine Vibrio.</title>
        <authorList>
            <person name="Steensen K."/>
            <person name="Seneca J."/>
            <person name="Bartlau N."/>
            <person name="Yu X.A."/>
            <person name="Hussain F.A."/>
            <person name="Polz M.F."/>
        </authorList>
    </citation>
    <scope>NUCLEOTIDE SEQUENCE [LARGE SCALE GENOMIC DNA]</scope>
    <source>
        <strain evidence="1 2">10N.222.51.A1</strain>
    </source>
</reference>
<accession>A0ABV4NGR5</accession>
<name>A0ABV4NGR5_9VIBR</name>
<protein>
    <recommendedName>
        <fullName evidence="3">DUF4238 domain-containing protein</fullName>
    </recommendedName>
</protein>
<organism evidence="1 2">
    <name type="scientific">Vibrio gallaecicus</name>
    <dbReference type="NCBI Taxonomy" id="552386"/>
    <lineage>
        <taxon>Bacteria</taxon>
        <taxon>Pseudomonadati</taxon>
        <taxon>Pseudomonadota</taxon>
        <taxon>Gammaproteobacteria</taxon>
        <taxon>Vibrionales</taxon>
        <taxon>Vibrionaceae</taxon>
        <taxon>Vibrio</taxon>
    </lineage>
</organism>
<dbReference type="RefSeq" id="WP_372268269.1">
    <property type="nucleotide sequence ID" value="NZ_JBFRUW010000104.1"/>
</dbReference>
<evidence type="ECO:0008006" key="3">
    <source>
        <dbReference type="Google" id="ProtNLM"/>
    </source>
</evidence>
<proteinExistence type="predicted"/>
<gene>
    <name evidence="1" type="ORF">AB4566_20545</name>
</gene>
<dbReference type="Proteomes" id="UP001570417">
    <property type="component" value="Unassembled WGS sequence"/>
</dbReference>